<sequence>MRRRLTIWATPAYNRVETRVLQGQSTCLIGAETRMLQGRIPHAARSRSACSMAEARMLQGRDPHALMAESRMLQGRSPRPNDRSPGGVETKPSPCRPPHPVLGFPKPGSRWCRAASAVT</sequence>
<name>A0ACB8XPB6_ARCLA</name>
<protein>
    <submittedName>
        <fullName evidence="1">Uncharacterized protein</fullName>
    </submittedName>
</protein>
<keyword evidence="2" id="KW-1185">Reference proteome</keyword>
<comment type="caution">
    <text evidence="1">The sequence shown here is derived from an EMBL/GenBank/DDBJ whole genome shotgun (WGS) entry which is preliminary data.</text>
</comment>
<evidence type="ECO:0000313" key="2">
    <source>
        <dbReference type="Proteomes" id="UP001055879"/>
    </source>
</evidence>
<dbReference type="EMBL" id="CM042061">
    <property type="protein sequence ID" value="KAI3672435.1"/>
    <property type="molecule type" value="Genomic_DNA"/>
</dbReference>
<evidence type="ECO:0000313" key="1">
    <source>
        <dbReference type="EMBL" id="KAI3672435.1"/>
    </source>
</evidence>
<reference evidence="2" key="1">
    <citation type="journal article" date="2022" name="Mol. Ecol. Resour.">
        <title>The genomes of chicory, endive, great burdock and yacon provide insights into Asteraceae palaeo-polyploidization history and plant inulin production.</title>
        <authorList>
            <person name="Fan W."/>
            <person name="Wang S."/>
            <person name="Wang H."/>
            <person name="Wang A."/>
            <person name="Jiang F."/>
            <person name="Liu H."/>
            <person name="Zhao H."/>
            <person name="Xu D."/>
            <person name="Zhang Y."/>
        </authorList>
    </citation>
    <scope>NUCLEOTIDE SEQUENCE [LARGE SCALE GENOMIC DNA]</scope>
    <source>
        <strain evidence="2">cv. Niubang</strain>
    </source>
</reference>
<proteinExistence type="predicted"/>
<organism evidence="1 2">
    <name type="scientific">Arctium lappa</name>
    <name type="common">Greater burdock</name>
    <name type="synonym">Lappa major</name>
    <dbReference type="NCBI Taxonomy" id="4217"/>
    <lineage>
        <taxon>Eukaryota</taxon>
        <taxon>Viridiplantae</taxon>
        <taxon>Streptophyta</taxon>
        <taxon>Embryophyta</taxon>
        <taxon>Tracheophyta</taxon>
        <taxon>Spermatophyta</taxon>
        <taxon>Magnoliopsida</taxon>
        <taxon>eudicotyledons</taxon>
        <taxon>Gunneridae</taxon>
        <taxon>Pentapetalae</taxon>
        <taxon>asterids</taxon>
        <taxon>campanulids</taxon>
        <taxon>Asterales</taxon>
        <taxon>Asteraceae</taxon>
        <taxon>Carduoideae</taxon>
        <taxon>Cardueae</taxon>
        <taxon>Arctiinae</taxon>
        <taxon>Arctium</taxon>
    </lineage>
</organism>
<accession>A0ACB8XPB6</accession>
<reference evidence="1 2" key="2">
    <citation type="journal article" date="2022" name="Mol. Ecol. Resour.">
        <title>The genomes of chicory, endive, great burdock and yacon provide insights into Asteraceae paleo-polyploidization history and plant inulin production.</title>
        <authorList>
            <person name="Fan W."/>
            <person name="Wang S."/>
            <person name="Wang H."/>
            <person name="Wang A."/>
            <person name="Jiang F."/>
            <person name="Liu H."/>
            <person name="Zhao H."/>
            <person name="Xu D."/>
            <person name="Zhang Y."/>
        </authorList>
    </citation>
    <scope>NUCLEOTIDE SEQUENCE [LARGE SCALE GENOMIC DNA]</scope>
    <source>
        <strain evidence="2">cv. Niubang</strain>
    </source>
</reference>
<gene>
    <name evidence="1" type="ORF">L6452_38523</name>
</gene>
<dbReference type="Proteomes" id="UP001055879">
    <property type="component" value="Linkage Group LG15"/>
</dbReference>